<dbReference type="EMBL" id="BAAAQM010000090">
    <property type="protein sequence ID" value="GAA2006145.1"/>
    <property type="molecule type" value="Genomic_DNA"/>
</dbReference>
<accession>A0ABP5ESQ0</accession>
<reference evidence="2" key="1">
    <citation type="journal article" date="2019" name="Int. J. Syst. Evol. Microbiol.">
        <title>The Global Catalogue of Microorganisms (GCM) 10K type strain sequencing project: providing services to taxonomists for standard genome sequencing and annotation.</title>
        <authorList>
            <consortium name="The Broad Institute Genomics Platform"/>
            <consortium name="The Broad Institute Genome Sequencing Center for Infectious Disease"/>
            <person name="Wu L."/>
            <person name="Ma J."/>
        </authorList>
    </citation>
    <scope>NUCLEOTIDE SEQUENCE [LARGE SCALE GENOMIC DNA]</scope>
    <source>
        <strain evidence="2">JCM 16013</strain>
    </source>
</reference>
<dbReference type="Proteomes" id="UP001499854">
    <property type="component" value="Unassembled WGS sequence"/>
</dbReference>
<comment type="caution">
    <text evidence="1">The sequence shown here is derived from an EMBL/GenBank/DDBJ whole genome shotgun (WGS) entry which is preliminary data.</text>
</comment>
<evidence type="ECO:0000313" key="1">
    <source>
        <dbReference type="EMBL" id="GAA2006145.1"/>
    </source>
</evidence>
<protein>
    <submittedName>
        <fullName evidence="1">Uncharacterized protein</fullName>
    </submittedName>
</protein>
<organism evidence="1 2">
    <name type="scientific">Catenulispora subtropica</name>
    <dbReference type="NCBI Taxonomy" id="450798"/>
    <lineage>
        <taxon>Bacteria</taxon>
        <taxon>Bacillati</taxon>
        <taxon>Actinomycetota</taxon>
        <taxon>Actinomycetes</taxon>
        <taxon>Catenulisporales</taxon>
        <taxon>Catenulisporaceae</taxon>
        <taxon>Catenulispora</taxon>
    </lineage>
</organism>
<evidence type="ECO:0000313" key="2">
    <source>
        <dbReference type="Proteomes" id="UP001499854"/>
    </source>
</evidence>
<dbReference type="RefSeq" id="WP_344662966.1">
    <property type="nucleotide sequence ID" value="NZ_BAAAQM010000090.1"/>
</dbReference>
<keyword evidence="2" id="KW-1185">Reference proteome</keyword>
<name>A0ABP5ESQ0_9ACTN</name>
<sequence>MAMIGKFDHVSSDVQRRHEAVTCGYRTFFEGGATILQLDTYGSATRAIPDKISQSIQLDLEAARQLLAIVEAAFPSLINRNGLNVDAAQRIVDELRNAFPSIS</sequence>
<gene>
    <name evidence="1" type="ORF">GCM10009838_85520</name>
</gene>
<proteinExistence type="predicted"/>